<gene>
    <name evidence="1" type="ORF">An04g04260</name>
</gene>
<accession>A0AAJ8BMS4</accession>
<dbReference type="KEGG" id="ang:An04g04260"/>
<name>A0AAJ8BMS4_ASPNG</name>
<reference evidence="1" key="1">
    <citation type="submission" date="2025-02" db="EMBL/GenBank/DDBJ databases">
        <authorList>
            <consortium name="NCBI Genome Project"/>
        </authorList>
    </citation>
    <scope>NUCLEOTIDE SEQUENCE</scope>
</reference>
<dbReference type="AlphaFoldDB" id="A0AAJ8BMS4"/>
<dbReference type="VEuPathDB" id="FungiDB:An04g04260"/>
<sequence length="136" mass="14457">MGRSASALPHHYVEWFTLEALKSTMIDNSAPLDDSSPLVDSTWSSIMSIEEKLIGRLSRATQAITIPPADAPFGGWLAEWAGQDIHLGGYGRFAHGCSLHAYHTGKCSVGSCGSYARVVGCDGLILEETISVGSFG</sequence>
<dbReference type="RefSeq" id="XP_059600534.1">
    <property type="nucleotide sequence ID" value="XM_059747469.1"/>
</dbReference>
<evidence type="ECO:0000313" key="1">
    <source>
        <dbReference type="RefSeq" id="XP_059600534.1"/>
    </source>
</evidence>
<protein>
    <submittedName>
        <fullName evidence="1">Uncharacterized protein</fullName>
    </submittedName>
</protein>
<reference evidence="1" key="2">
    <citation type="submission" date="2025-08" db="UniProtKB">
        <authorList>
            <consortium name="RefSeq"/>
        </authorList>
    </citation>
    <scope>IDENTIFICATION</scope>
</reference>
<dbReference type="GeneID" id="84590877"/>
<proteinExistence type="predicted"/>
<organism evidence="1">
    <name type="scientific">Aspergillus niger</name>
    <dbReference type="NCBI Taxonomy" id="5061"/>
    <lineage>
        <taxon>Eukaryota</taxon>
        <taxon>Fungi</taxon>
        <taxon>Dikarya</taxon>
        <taxon>Ascomycota</taxon>
        <taxon>Pezizomycotina</taxon>
        <taxon>Eurotiomycetes</taxon>
        <taxon>Eurotiomycetidae</taxon>
        <taxon>Eurotiales</taxon>
        <taxon>Aspergillaceae</taxon>
        <taxon>Aspergillus</taxon>
        <taxon>Aspergillus subgen. Circumdati</taxon>
    </lineage>
</organism>